<accession>A0A163H3I2</accession>
<reference evidence="1 2" key="1">
    <citation type="journal article" date="2016" name="Sci. Rep.">
        <title>Draft genome sequencing and secretome analysis of fungal phytopathogen Ascochyta rabiei provides insight into the necrotrophic effector repertoire.</title>
        <authorList>
            <person name="Verma S."/>
            <person name="Gazara R.K."/>
            <person name="Nizam S."/>
            <person name="Parween S."/>
            <person name="Chattopadhyay D."/>
            <person name="Verma P.K."/>
        </authorList>
    </citation>
    <scope>NUCLEOTIDE SEQUENCE [LARGE SCALE GENOMIC DNA]</scope>
    <source>
        <strain evidence="1 2">ArDII</strain>
    </source>
</reference>
<proteinExistence type="predicted"/>
<name>A0A163H3I2_DIDRA</name>
<evidence type="ECO:0000313" key="1">
    <source>
        <dbReference type="EMBL" id="KZM25139.1"/>
    </source>
</evidence>
<keyword evidence="2" id="KW-1185">Reference proteome</keyword>
<comment type="caution">
    <text evidence="1">The sequence shown here is derived from an EMBL/GenBank/DDBJ whole genome shotgun (WGS) entry which is preliminary data.</text>
</comment>
<organism evidence="1 2">
    <name type="scientific">Didymella rabiei</name>
    <name type="common">Chickpea ascochyta blight fungus</name>
    <name type="synonym">Mycosphaerella rabiei</name>
    <dbReference type="NCBI Taxonomy" id="5454"/>
    <lineage>
        <taxon>Eukaryota</taxon>
        <taxon>Fungi</taxon>
        <taxon>Dikarya</taxon>
        <taxon>Ascomycota</taxon>
        <taxon>Pezizomycotina</taxon>
        <taxon>Dothideomycetes</taxon>
        <taxon>Pleosporomycetidae</taxon>
        <taxon>Pleosporales</taxon>
        <taxon>Pleosporineae</taxon>
        <taxon>Didymellaceae</taxon>
        <taxon>Ascochyta</taxon>
    </lineage>
</organism>
<dbReference type="AlphaFoldDB" id="A0A163H3I2"/>
<gene>
    <name evidence="1" type="ORF">ST47_g3706</name>
</gene>
<dbReference type="EMBL" id="JYNV01000136">
    <property type="protein sequence ID" value="KZM25139.1"/>
    <property type="molecule type" value="Genomic_DNA"/>
</dbReference>
<dbReference type="Proteomes" id="UP000076837">
    <property type="component" value="Unassembled WGS sequence"/>
</dbReference>
<evidence type="ECO:0000313" key="2">
    <source>
        <dbReference type="Proteomes" id="UP000076837"/>
    </source>
</evidence>
<protein>
    <submittedName>
        <fullName evidence="1">Uncharacterized protein</fullName>
    </submittedName>
</protein>
<sequence>MVMPAQKHQYDFEKDSMTMPIEACADSSFSSLPRCIGLQQIFQPSSSLIIVLRAAACFRSHSTQDLTGFSVLGCGGAFLSSTPMRTQRGLHYLSIKINHRKSPHSLIPNNPMLTYPSRRRRCCLVRRAPESDLREIFHNHSIVLPEQWTTEFGPSVVASSSRAAVAASDCLDNAPVQVAGTPGSSMLKQGRRAAGMHTAVV</sequence>